<dbReference type="AlphaFoldDB" id="A0A4Y8MYE9"/>
<name>A0A4Y8MYE9_9BURK</name>
<dbReference type="Proteomes" id="UP000297385">
    <property type="component" value="Unassembled WGS sequence"/>
</dbReference>
<sequence>MRLRKGLNDAIDAGLEPIIDVITPRAFVAVMTMSSAELGRAFKRALRDELYEARRRVKSPK</sequence>
<organism evidence="1 2">
    <name type="scientific">Paraburkholderia dipogonis</name>
    <dbReference type="NCBI Taxonomy" id="1211383"/>
    <lineage>
        <taxon>Bacteria</taxon>
        <taxon>Pseudomonadati</taxon>
        <taxon>Pseudomonadota</taxon>
        <taxon>Betaproteobacteria</taxon>
        <taxon>Burkholderiales</taxon>
        <taxon>Burkholderiaceae</taxon>
        <taxon>Paraburkholderia</taxon>
    </lineage>
</organism>
<proteinExistence type="predicted"/>
<evidence type="ECO:0000313" key="1">
    <source>
        <dbReference type="EMBL" id="TFE42395.1"/>
    </source>
</evidence>
<reference evidence="1 2" key="1">
    <citation type="submission" date="2019-03" db="EMBL/GenBank/DDBJ databases">
        <title>Complete Genome Sequence of Paraburkholderia dipogonis ICMP 19430T, a Nitrogen-fixing Symbiont of the South African Invasive Legume Dipogon lignosus in New Zealand.</title>
        <authorList>
            <person name="De Meyer S.E."/>
        </authorList>
    </citation>
    <scope>NUCLEOTIDE SEQUENCE [LARGE SCALE GENOMIC DNA]</scope>
    <source>
        <strain evidence="1 2">ICMP 19430</strain>
    </source>
</reference>
<evidence type="ECO:0000313" key="2">
    <source>
        <dbReference type="Proteomes" id="UP000297385"/>
    </source>
</evidence>
<accession>A0A4Y8MYE9</accession>
<gene>
    <name evidence="1" type="ORF">E2553_36080</name>
</gene>
<dbReference type="EMBL" id="SNVI01000002">
    <property type="protein sequence ID" value="TFE42395.1"/>
    <property type="molecule type" value="Genomic_DNA"/>
</dbReference>
<protein>
    <submittedName>
        <fullName evidence="1">Uncharacterized protein</fullName>
    </submittedName>
</protein>
<comment type="caution">
    <text evidence="1">The sequence shown here is derived from an EMBL/GenBank/DDBJ whole genome shotgun (WGS) entry which is preliminary data.</text>
</comment>